<reference evidence="3 4" key="1">
    <citation type="submission" date="2020-02" db="EMBL/GenBank/DDBJ databases">
        <title>Draft Genome Sequence of Verrucosispora sp. Strain CWR15, Isolated from Gulf of Mexico Sponge.</title>
        <authorList>
            <person name="Kennedy S.J."/>
            <person name="Cella E."/>
            <person name="Azarian T."/>
            <person name="Baker B.J."/>
            <person name="Shaw L.N."/>
        </authorList>
    </citation>
    <scope>NUCLEOTIDE SEQUENCE [LARGE SCALE GENOMIC DNA]</scope>
    <source>
        <strain evidence="3 4">CWR15</strain>
    </source>
</reference>
<protein>
    <submittedName>
        <fullName evidence="3">Two pore domain potassium channel family protein</fullName>
    </submittedName>
</protein>
<evidence type="ECO:0000259" key="2">
    <source>
        <dbReference type="Pfam" id="PF07885"/>
    </source>
</evidence>
<keyword evidence="4" id="KW-1185">Reference proteome</keyword>
<dbReference type="Pfam" id="PF07885">
    <property type="entry name" value="Ion_trans_2"/>
    <property type="match status" value="1"/>
</dbReference>
<dbReference type="RefSeq" id="WP_164445362.1">
    <property type="nucleotide sequence ID" value="NZ_SAIY01000001.1"/>
</dbReference>
<dbReference type="GO" id="GO:0034220">
    <property type="term" value="P:monoatomic ion transmembrane transport"/>
    <property type="evidence" value="ECO:0007669"/>
    <property type="project" value="UniProtKB-KW"/>
</dbReference>
<dbReference type="Gene3D" id="1.10.287.70">
    <property type="match status" value="1"/>
</dbReference>
<feature type="domain" description="Potassium channel" evidence="2">
    <location>
        <begin position="100"/>
        <end position="158"/>
    </location>
</feature>
<keyword evidence="3" id="KW-0407">Ion channel</keyword>
<evidence type="ECO:0000313" key="4">
    <source>
        <dbReference type="Proteomes" id="UP000478148"/>
    </source>
</evidence>
<organism evidence="3 4">
    <name type="scientific">Verrucosispora sioxanthis</name>
    <dbReference type="NCBI Taxonomy" id="2499994"/>
    <lineage>
        <taxon>Bacteria</taxon>
        <taxon>Bacillati</taxon>
        <taxon>Actinomycetota</taxon>
        <taxon>Actinomycetes</taxon>
        <taxon>Micromonosporales</taxon>
        <taxon>Micromonosporaceae</taxon>
        <taxon>Micromonospora</taxon>
    </lineage>
</organism>
<comment type="caution">
    <text evidence="3">The sequence shown here is derived from an EMBL/GenBank/DDBJ whole genome shotgun (WGS) entry which is preliminary data.</text>
</comment>
<accession>A0A6M1L0F1</accession>
<keyword evidence="3" id="KW-0406">Ion transport</keyword>
<dbReference type="InterPro" id="IPR013099">
    <property type="entry name" value="K_chnl_dom"/>
</dbReference>
<keyword evidence="1" id="KW-0812">Transmembrane</keyword>
<dbReference type="EMBL" id="SAIY01000001">
    <property type="protein sequence ID" value="NGM11461.1"/>
    <property type="molecule type" value="Genomic_DNA"/>
</dbReference>
<keyword evidence="3" id="KW-0813">Transport</keyword>
<name>A0A6M1L0F1_9ACTN</name>
<proteinExistence type="predicted"/>
<feature type="transmembrane region" description="Helical" evidence="1">
    <location>
        <begin position="60"/>
        <end position="88"/>
    </location>
</feature>
<feature type="transmembrane region" description="Helical" evidence="1">
    <location>
        <begin position="108"/>
        <end position="126"/>
    </location>
</feature>
<feature type="transmembrane region" description="Helical" evidence="1">
    <location>
        <begin position="133"/>
        <end position="154"/>
    </location>
</feature>
<feature type="transmembrane region" description="Helical" evidence="1">
    <location>
        <begin position="6"/>
        <end position="25"/>
    </location>
</feature>
<evidence type="ECO:0000256" key="1">
    <source>
        <dbReference type="SAM" id="Phobius"/>
    </source>
</evidence>
<keyword evidence="1" id="KW-1133">Transmembrane helix</keyword>
<gene>
    <name evidence="3" type="ORF">ENC19_01575</name>
</gene>
<evidence type="ECO:0000313" key="3">
    <source>
        <dbReference type="EMBL" id="NGM11461.1"/>
    </source>
</evidence>
<dbReference type="SUPFAM" id="SSF81324">
    <property type="entry name" value="Voltage-gated potassium channels"/>
    <property type="match status" value="1"/>
</dbReference>
<sequence>MTLVAVTAGLALIAVVVVDVWLTVLHPDAEGPIARTVRRLVWRASSLTAGRRRTPRRTPLVWAGPVLVTGTFLAWLGPLVLGVALVVWPNLDGYHRVAGYGPAGFVDALYYATGLLTVLGFGDLTPDTGPQKLFAVTAAALGFGFFAALATYLIELITGLTVRNRFALTIHDQVRGTDGVGLLARSLTDEGVDVARERCTAWAASLREVDDTVRRYPLVALTYRPRRRDYDIEPALEQIAAVTVAALLAARCDPWRGLRPRAEELAYALLRLQDTIASRYLGRHLLPAASDPAAADAHPDEVLRRVHARLVDDLGPRFDRPPDGDRFVDEVLSRSLPFLAALRGWSVLGVTRDGPPIGVARPDEPERP</sequence>
<keyword evidence="1" id="KW-0472">Membrane</keyword>
<dbReference type="AlphaFoldDB" id="A0A6M1L0F1"/>
<dbReference type="Proteomes" id="UP000478148">
    <property type="component" value="Unassembled WGS sequence"/>
</dbReference>